<organism evidence="1 2">
    <name type="scientific">Cirrhinus molitorella</name>
    <name type="common">mud carp</name>
    <dbReference type="NCBI Taxonomy" id="172907"/>
    <lineage>
        <taxon>Eukaryota</taxon>
        <taxon>Metazoa</taxon>
        <taxon>Chordata</taxon>
        <taxon>Craniata</taxon>
        <taxon>Vertebrata</taxon>
        <taxon>Euteleostomi</taxon>
        <taxon>Actinopterygii</taxon>
        <taxon>Neopterygii</taxon>
        <taxon>Teleostei</taxon>
        <taxon>Ostariophysi</taxon>
        <taxon>Cypriniformes</taxon>
        <taxon>Cyprinidae</taxon>
        <taxon>Labeoninae</taxon>
        <taxon>Labeonini</taxon>
        <taxon>Cirrhinus</taxon>
    </lineage>
</organism>
<dbReference type="Proteomes" id="UP001558613">
    <property type="component" value="Unassembled WGS sequence"/>
</dbReference>
<dbReference type="EMBL" id="JAYMGO010000006">
    <property type="protein sequence ID" value="KAL1273488.1"/>
    <property type="molecule type" value="Genomic_DNA"/>
</dbReference>
<comment type="caution">
    <text evidence="1">The sequence shown here is derived from an EMBL/GenBank/DDBJ whole genome shotgun (WGS) entry which is preliminary data.</text>
</comment>
<sequence length="87" mass="9299">MSSASEDRETRSAFGLLSHGFDWSDASSGVPVCVEWQSNEALSLGCAVSPSRRGPARRSSPLSGKLCSVFPLLSVRMRHCVGTEKSV</sequence>
<gene>
    <name evidence="1" type="ORF">QQF64_029350</name>
</gene>
<evidence type="ECO:0000313" key="2">
    <source>
        <dbReference type="Proteomes" id="UP001558613"/>
    </source>
</evidence>
<reference evidence="1 2" key="1">
    <citation type="submission" date="2023-09" db="EMBL/GenBank/DDBJ databases">
        <authorList>
            <person name="Wang M."/>
        </authorList>
    </citation>
    <scope>NUCLEOTIDE SEQUENCE [LARGE SCALE GENOMIC DNA]</scope>
    <source>
        <strain evidence="1">GT-2023</strain>
        <tissue evidence="1">Liver</tissue>
    </source>
</reference>
<name>A0ABR3N9L5_9TELE</name>
<protein>
    <submittedName>
        <fullName evidence="1">Uncharacterized protein</fullName>
    </submittedName>
</protein>
<accession>A0ABR3N9L5</accession>
<evidence type="ECO:0000313" key="1">
    <source>
        <dbReference type="EMBL" id="KAL1273488.1"/>
    </source>
</evidence>
<keyword evidence="2" id="KW-1185">Reference proteome</keyword>
<proteinExistence type="predicted"/>